<feature type="compositionally biased region" description="Polar residues" evidence="1">
    <location>
        <begin position="90"/>
        <end position="107"/>
    </location>
</feature>
<evidence type="ECO:0000256" key="1">
    <source>
        <dbReference type="SAM" id="MobiDB-lite"/>
    </source>
</evidence>
<feature type="compositionally biased region" description="Polar residues" evidence="1">
    <location>
        <begin position="818"/>
        <end position="832"/>
    </location>
</feature>
<dbReference type="OrthoDB" id="2502277at2759"/>
<dbReference type="VEuPathDB" id="FungiDB:PTTG_05714"/>
<feature type="compositionally biased region" description="Polar residues" evidence="1">
    <location>
        <begin position="372"/>
        <end position="382"/>
    </location>
</feature>
<feature type="compositionally biased region" description="Polar residues" evidence="1">
    <location>
        <begin position="765"/>
        <end position="776"/>
    </location>
</feature>
<dbReference type="EnsemblFungi" id="PTTG_05714-t43_2">
    <property type="protein sequence ID" value="PTTG_05714-t43_2-p1"/>
    <property type="gene ID" value="PTTG_05714"/>
</dbReference>
<feature type="region of interest" description="Disordered" evidence="1">
    <location>
        <begin position="1"/>
        <end position="340"/>
    </location>
</feature>
<protein>
    <submittedName>
        <fullName evidence="2 3">Uncharacterized protein</fullName>
    </submittedName>
</protein>
<feature type="compositionally biased region" description="Low complexity" evidence="1">
    <location>
        <begin position="146"/>
        <end position="164"/>
    </location>
</feature>
<feature type="compositionally biased region" description="Low complexity" evidence="1">
    <location>
        <begin position="505"/>
        <end position="517"/>
    </location>
</feature>
<name>A0A180H538_PUCT1</name>
<feature type="compositionally biased region" description="Polar residues" evidence="1">
    <location>
        <begin position="311"/>
        <end position="320"/>
    </location>
</feature>
<feature type="compositionally biased region" description="Polar residues" evidence="1">
    <location>
        <begin position="118"/>
        <end position="145"/>
    </location>
</feature>
<keyword evidence="4" id="KW-1185">Reference proteome</keyword>
<reference evidence="3" key="4">
    <citation type="submission" date="2025-05" db="UniProtKB">
        <authorList>
            <consortium name="EnsemblFungi"/>
        </authorList>
    </citation>
    <scope>IDENTIFICATION</scope>
    <source>
        <strain evidence="3">isolate 1-1 / race 1 (BBBD)</strain>
    </source>
</reference>
<reference evidence="3 4" key="3">
    <citation type="journal article" date="2017" name="G3 (Bethesda)">
        <title>Comparative analysis highlights variable genome content of wheat rusts and divergence of the mating loci.</title>
        <authorList>
            <person name="Cuomo C.A."/>
            <person name="Bakkeren G."/>
            <person name="Khalil H.B."/>
            <person name="Panwar V."/>
            <person name="Joly D."/>
            <person name="Linning R."/>
            <person name="Sakthikumar S."/>
            <person name="Song X."/>
            <person name="Adiconis X."/>
            <person name="Fan L."/>
            <person name="Goldberg J.M."/>
            <person name="Levin J.Z."/>
            <person name="Young S."/>
            <person name="Zeng Q."/>
            <person name="Anikster Y."/>
            <person name="Bruce M."/>
            <person name="Wang M."/>
            <person name="Yin C."/>
            <person name="McCallum B."/>
            <person name="Szabo L.J."/>
            <person name="Hulbert S."/>
            <person name="Chen X."/>
            <person name="Fellers J.P."/>
        </authorList>
    </citation>
    <scope>NUCLEOTIDE SEQUENCE</scope>
    <source>
        <strain evidence="3">isolate 1-1 / race 1 (BBBD)</strain>
        <strain evidence="4">Isolate 1-1 / race 1 (BBBD)</strain>
    </source>
</reference>
<organism evidence="2">
    <name type="scientific">Puccinia triticina (isolate 1-1 / race 1 (BBBD))</name>
    <name type="common">Brown leaf rust fungus</name>
    <dbReference type="NCBI Taxonomy" id="630390"/>
    <lineage>
        <taxon>Eukaryota</taxon>
        <taxon>Fungi</taxon>
        <taxon>Dikarya</taxon>
        <taxon>Basidiomycota</taxon>
        <taxon>Pucciniomycotina</taxon>
        <taxon>Pucciniomycetes</taxon>
        <taxon>Pucciniales</taxon>
        <taxon>Pucciniaceae</taxon>
        <taxon>Puccinia</taxon>
    </lineage>
</organism>
<feature type="compositionally biased region" description="Polar residues" evidence="1">
    <location>
        <begin position="841"/>
        <end position="859"/>
    </location>
</feature>
<feature type="region of interest" description="Disordered" evidence="1">
    <location>
        <begin position="632"/>
        <end position="672"/>
    </location>
</feature>
<feature type="region of interest" description="Disordered" evidence="1">
    <location>
        <begin position="709"/>
        <end position="805"/>
    </location>
</feature>
<evidence type="ECO:0000313" key="3">
    <source>
        <dbReference type="EnsemblFungi" id="PTTG_05714-t43_1-p1"/>
    </source>
</evidence>
<dbReference type="EMBL" id="ADAS02000001">
    <property type="protein sequence ID" value="OAW00065.1"/>
    <property type="molecule type" value="Genomic_DNA"/>
</dbReference>
<feature type="compositionally biased region" description="Polar residues" evidence="1">
    <location>
        <begin position="1"/>
        <end position="21"/>
    </location>
</feature>
<gene>
    <name evidence="2" type="ORF">PTTG_05714</name>
</gene>
<feature type="region of interest" description="Disordered" evidence="1">
    <location>
        <begin position="366"/>
        <end position="517"/>
    </location>
</feature>
<evidence type="ECO:0000313" key="4">
    <source>
        <dbReference type="Proteomes" id="UP000005240"/>
    </source>
</evidence>
<accession>A0A180H538</accession>
<reference evidence="2" key="1">
    <citation type="submission" date="2009-11" db="EMBL/GenBank/DDBJ databases">
        <authorList>
            <consortium name="The Broad Institute Genome Sequencing Platform"/>
            <person name="Ward D."/>
            <person name="Feldgarden M."/>
            <person name="Earl A."/>
            <person name="Young S.K."/>
            <person name="Zeng Q."/>
            <person name="Koehrsen M."/>
            <person name="Alvarado L."/>
            <person name="Berlin A."/>
            <person name="Bochicchio J."/>
            <person name="Borenstein D."/>
            <person name="Chapman S.B."/>
            <person name="Chen Z."/>
            <person name="Engels R."/>
            <person name="Freedman E."/>
            <person name="Gellesch M."/>
            <person name="Goldberg J."/>
            <person name="Griggs A."/>
            <person name="Gujja S."/>
            <person name="Heilman E."/>
            <person name="Heiman D."/>
            <person name="Hepburn T."/>
            <person name="Howarth C."/>
            <person name="Jen D."/>
            <person name="Larson L."/>
            <person name="Lewis B."/>
            <person name="Mehta T."/>
            <person name="Park D."/>
            <person name="Pearson M."/>
            <person name="Roberts A."/>
            <person name="Saif S."/>
            <person name="Shea T."/>
            <person name="Shenoy N."/>
            <person name="Sisk P."/>
            <person name="Stolte C."/>
            <person name="Sykes S."/>
            <person name="Thomson T."/>
            <person name="Walk T."/>
            <person name="White J."/>
            <person name="Yandava C."/>
            <person name="Izard J."/>
            <person name="Baranova O.V."/>
            <person name="Blanton J.M."/>
            <person name="Tanner A.C."/>
            <person name="Dewhirst F.E."/>
            <person name="Haas B."/>
            <person name="Nusbaum C."/>
            <person name="Birren B."/>
        </authorList>
    </citation>
    <scope>NUCLEOTIDE SEQUENCE [LARGE SCALE GENOMIC DNA]</scope>
    <source>
        <strain evidence="2">1-1 BBBD Race 1</strain>
    </source>
</reference>
<evidence type="ECO:0000313" key="2">
    <source>
        <dbReference type="EMBL" id="OAW00066.1"/>
    </source>
</evidence>
<feature type="compositionally biased region" description="Basic and acidic residues" evidence="1">
    <location>
        <begin position="261"/>
        <end position="271"/>
    </location>
</feature>
<reference evidence="2" key="2">
    <citation type="submission" date="2016-05" db="EMBL/GenBank/DDBJ databases">
        <title>Comparative analysis highlights variable genome content of wheat rusts and divergence of the mating loci.</title>
        <authorList>
            <person name="Cuomo C.A."/>
            <person name="Bakkeren G."/>
            <person name="Szabo L."/>
            <person name="Khalil H."/>
            <person name="Joly D."/>
            <person name="Goldberg J."/>
            <person name="Young S."/>
            <person name="Zeng Q."/>
            <person name="Fellers J."/>
        </authorList>
    </citation>
    <scope>NUCLEOTIDE SEQUENCE [LARGE SCALE GENOMIC DNA]</scope>
    <source>
        <strain evidence="2">1-1 BBBD Race 1</strain>
    </source>
</reference>
<feature type="compositionally biased region" description="Basic and acidic residues" evidence="1">
    <location>
        <begin position="321"/>
        <end position="334"/>
    </location>
</feature>
<feature type="compositionally biased region" description="Polar residues" evidence="1">
    <location>
        <begin position="709"/>
        <end position="726"/>
    </location>
</feature>
<dbReference type="AlphaFoldDB" id="A0A180H538"/>
<sequence length="885" mass="93370">MDPWSSNEWVESTEPATSSTLPLELDLQPKSEHLPNQSTWPVPDLSLPNWDNPSPPKSSSPAPVSNDLPPADSSDSRSKLDPVALPIETLTINTQISSPASSNQSVFKTPDSAGSDKWAQSNQLPVNEPPNSSHESASSDAVQMTSPAIASASISADLSHSSRPGPGPDPDLDRWGTFTQTDLPPIASVIPFPNPEPPSFEPTSPIQSGWDGETHLGGWDDGLAIDRPLPSLGTSISIPRPEEDHDDDDQLDQGWSSPHLSDPDHSNRNDTSEDAWDPSGAHGTGAISSSVFDQGDLTPVQAGVSALSPGDQLTGNSGQLSKDHLPESSDRRTENSSQTAETIGAFQTAMSKTAQAATSMLKSANEPRNLFSKASTQSSITGSYAVDSTKPANSTISPDHLSWGDFSALGKPDSKSDALAMPDSQKTAQQQDQKKRASFFGFWSSKSQPAPTPASPPTQNTAIGPSPLAPIGIPDPLTSSLNHARGSVCSASTPSTPWPAPSPASPDAAQDPAPSAISRLFGRLGARSNHTSISTSTLDEQCEITAPSTELNANDIKFLDQVKTVPLEPKIVPYDDFPSRRNANQTEWTAKNTSSQSESGIFGFLSENSTSSKNLASQPSFPIGKDPFEFLDSLSGDSSRQKRNLGIQGSSSARSSSPKLTTMSSYPHVAPLSSHSNNSTIFAVSGPTDQKPVGDDLDDLFSHFQGAEISTQAKHSRPSPSGNNSAALRGFQKPLGTKSVPPLGSTQVRMASTVPKPILPRDSHSFPSSSCASTSKVPILAPPPSSSRPSTSGPIPLIPPPQNNMNKQVVVQNSNSQFGALNSLSPPGQNVNKDLPFRPPNSLSSYYQTPPLSSTTTKSASHKPNKANQPGGLSKEDLSFFDSLI</sequence>
<dbReference type="Proteomes" id="UP000005240">
    <property type="component" value="Unassembled WGS sequence"/>
</dbReference>
<proteinExistence type="predicted"/>
<feature type="region of interest" description="Disordered" evidence="1">
    <location>
        <begin position="818"/>
        <end position="885"/>
    </location>
</feature>
<dbReference type="EnsemblFungi" id="PTTG_05714-t43_1">
    <property type="protein sequence ID" value="PTTG_05714-t43_1-p1"/>
    <property type="gene ID" value="PTTG_05714"/>
</dbReference>
<dbReference type="EMBL" id="ADAS02000001">
    <property type="protein sequence ID" value="OAW00066.1"/>
    <property type="molecule type" value="Genomic_DNA"/>
</dbReference>